<dbReference type="RefSeq" id="WP_229109956.1">
    <property type="nucleotide sequence ID" value="NZ_CP064788.1"/>
</dbReference>
<dbReference type="KEGG" id="hds:HSR122_2400"/>
<proteinExistence type="predicted"/>
<evidence type="ECO:0000313" key="2">
    <source>
        <dbReference type="Proteomes" id="UP000662973"/>
    </source>
</evidence>
<evidence type="ECO:0000313" key="1">
    <source>
        <dbReference type="EMBL" id="QSG09777.1"/>
    </source>
</evidence>
<sequence>MAEFDLDLQAVEDKLEGGEETDTRIVLDILDGSTADSEWIELVEDDAVLVLSVEGDVNERAAGFAREVRDMGGELVHFRGFLIVAPPGVSVETDRLN</sequence>
<dbReference type="AlphaFoldDB" id="A0A897NAP9"/>
<dbReference type="EMBL" id="CP064788">
    <property type="protein sequence ID" value="QSG09777.1"/>
    <property type="molecule type" value="Genomic_DNA"/>
</dbReference>
<reference evidence="1 2" key="1">
    <citation type="submission" date="2020-11" db="EMBL/GenBank/DDBJ databases">
        <title>Carbohydrate-dependent, anaerobic sulfur respiration: A novel catabolism in halophilic archaea.</title>
        <authorList>
            <person name="Sorokin D.Y."/>
            <person name="Messina E."/>
            <person name="Smedile F."/>
            <person name="La Cono V."/>
            <person name="Hallsworth J.E."/>
            <person name="Yakimov M.M."/>
        </authorList>
    </citation>
    <scope>NUCLEOTIDE SEQUENCE [LARGE SCALE GENOMIC DNA]</scope>
    <source>
        <strain evidence="1 2">HSR12-2</strain>
    </source>
</reference>
<dbReference type="InterPro" id="IPR043931">
    <property type="entry name" value="DUF5779"/>
</dbReference>
<gene>
    <name evidence="1" type="ORF">HSR122_2400</name>
</gene>
<organism evidence="1 2">
    <name type="scientific">Halapricum desulfuricans</name>
    <dbReference type="NCBI Taxonomy" id="2841257"/>
    <lineage>
        <taxon>Archaea</taxon>
        <taxon>Methanobacteriati</taxon>
        <taxon>Methanobacteriota</taxon>
        <taxon>Stenosarchaea group</taxon>
        <taxon>Halobacteria</taxon>
        <taxon>Halobacteriales</taxon>
        <taxon>Haloarculaceae</taxon>
        <taxon>Halapricum</taxon>
    </lineage>
</organism>
<keyword evidence="2" id="KW-1185">Reference proteome</keyword>
<name>A0A897NAP9_9EURY</name>
<protein>
    <submittedName>
        <fullName evidence="1">Uncharacterized protein</fullName>
    </submittedName>
</protein>
<dbReference type="Pfam" id="PF19091">
    <property type="entry name" value="DUF5779"/>
    <property type="match status" value="1"/>
</dbReference>
<dbReference type="Proteomes" id="UP000662973">
    <property type="component" value="Chromosome"/>
</dbReference>
<accession>A0A897NAP9</accession>
<dbReference type="GeneID" id="68853003"/>